<proteinExistence type="predicted"/>
<dbReference type="AlphaFoldDB" id="A0A4C1YRV3"/>
<evidence type="ECO:0000313" key="2">
    <source>
        <dbReference type="Proteomes" id="UP000299102"/>
    </source>
</evidence>
<name>A0A4C1YRV3_EUMVA</name>
<dbReference type="Proteomes" id="UP000299102">
    <property type="component" value="Unassembled WGS sequence"/>
</dbReference>
<comment type="caution">
    <text evidence="1">The sequence shown here is derived from an EMBL/GenBank/DDBJ whole genome shotgun (WGS) entry which is preliminary data.</text>
</comment>
<dbReference type="EMBL" id="BGZK01001319">
    <property type="protein sequence ID" value="GBP77157.1"/>
    <property type="molecule type" value="Genomic_DNA"/>
</dbReference>
<protein>
    <submittedName>
        <fullName evidence="1">Uncharacterized protein</fullName>
    </submittedName>
</protein>
<keyword evidence="2" id="KW-1185">Reference proteome</keyword>
<organism evidence="1 2">
    <name type="scientific">Eumeta variegata</name>
    <name type="common">Bagworm moth</name>
    <name type="synonym">Eumeta japonica</name>
    <dbReference type="NCBI Taxonomy" id="151549"/>
    <lineage>
        <taxon>Eukaryota</taxon>
        <taxon>Metazoa</taxon>
        <taxon>Ecdysozoa</taxon>
        <taxon>Arthropoda</taxon>
        <taxon>Hexapoda</taxon>
        <taxon>Insecta</taxon>
        <taxon>Pterygota</taxon>
        <taxon>Neoptera</taxon>
        <taxon>Endopterygota</taxon>
        <taxon>Lepidoptera</taxon>
        <taxon>Glossata</taxon>
        <taxon>Ditrysia</taxon>
        <taxon>Tineoidea</taxon>
        <taxon>Psychidae</taxon>
        <taxon>Oiketicinae</taxon>
        <taxon>Eumeta</taxon>
    </lineage>
</organism>
<reference evidence="1 2" key="1">
    <citation type="journal article" date="2019" name="Commun. Biol.">
        <title>The bagworm genome reveals a unique fibroin gene that provides high tensile strength.</title>
        <authorList>
            <person name="Kono N."/>
            <person name="Nakamura H."/>
            <person name="Ohtoshi R."/>
            <person name="Tomita M."/>
            <person name="Numata K."/>
            <person name="Arakawa K."/>
        </authorList>
    </citation>
    <scope>NUCLEOTIDE SEQUENCE [LARGE SCALE GENOMIC DNA]</scope>
</reference>
<gene>
    <name evidence="1" type="ORF">EVAR_38736_1</name>
</gene>
<sequence>MHFSLNIVTRIGKFYEARIMIGQHWRVERLIPCISAASPPPPPAGFRRASADPAAQKPHCALSSYLIALSYFSRPAIDEANNDRLIIQLRGIPIAH</sequence>
<accession>A0A4C1YRV3</accession>
<evidence type="ECO:0000313" key="1">
    <source>
        <dbReference type="EMBL" id="GBP77157.1"/>
    </source>
</evidence>